<dbReference type="Proteomes" id="UP001262582">
    <property type="component" value="Unassembled WGS sequence"/>
</dbReference>
<dbReference type="RefSeq" id="WP_311503484.1">
    <property type="nucleotide sequence ID" value="NZ_JAVRHK010000007.1"/>
</dbReference>
<dbReference type="InterPro" id="IPR009078">
    <property type="entry name" value="Ferritin-like_SF"/>
</dbReference>
<proteinExistence type="predicted"/>
<accession>A0ABU3D6I5</accession>
<keyword evidence="2" id="KW-1185">Reference proteome</keyword>
<dbReference type="SUPFAM" id="SSF47240">
    <property type="entry name" value="Ferritin-like"/>
    <property type="match status" value="1"/>
</dbReference>
<dbReference type="Pfam" id="PF13668">
    <property type="entry name" value="Ferritin_2"/>
    <property type="match status" value="1"/>
</dbReference>
<reference evidence="1 2" key="1">
    <citation type="submission" date="2023-09" db="EMBL/GenBank/DDBJ databases">
        <authorList>
            <person name="Rey-Velasco X."/>
        </authorList>
    </citation>
    <scope>NUCLEOTIDE SEQUENCE [LARGE SCALE GENOMIC DNA]</scope>
    <source>
        <strain evidence="1 2">F117</strain>
    </source>
</reference>
<organism evidence="1 2">
    <name type="scientific">Autumnicola musiva</name>
    <dbReference type="NCBI Taxonomy" id="3075589"/>
    <lineage>
        <taxon>Bacteria</taxon>
        <taxon>Pseudomonadati</taxon>
        <taxon>Bacteroidota</taxon>
        <taxon>Flavobacteriia</taxon>
        <taxon>Flavobacteriales</taxon>
        <taxon>Flavobacteriaceae</taxon>
        <taxon>Autumnicola</taxon>
    </lineage>
</organism>
<gene>
    <name evidence="1" type="ORF">RM539_11185</name>
</gene>
<comment type="caution">
    <text evidence="1">The sequence shown here is derived from an EMBL/GenBank/DDBJ whole genome shotgun (WGS) entry which is preliminary data.</text>
</comment>
<evidence type="ECO:0000313" key="2">
    <source>
        <dbReference type="Proteomes" id="UP001262582"/>
    </source>
</evidence>
<sequence length="281" mass="30376">MDIINFLNEFTSHDLIKKTSSRREMLGTFGSLGKKAALAALPFGLASTRANAATQANEAISALQLALTLEYLEADFYMKALDSGVLPSGRAEAVYMQISKHETAHVNFLKAGLGDAAFDSPDFDFTVGGAFDPFNTNNDAAYAQLLVLAQAFEDTGVRAYKGQATNLMGTPFLQPALRIHSVEARHAAEVRRLRADFLNEPLNQDLLPWITLDNRGPGMPEVTQPVYNGEENITQAGIDLTAITDFGAVSASQSYDEPISGETALQIATLFIDSCDKCPSF</sequence>
<protein>
    <submittedName>
        <fullName evidence="1">Ferritin-like domain-containing protein</fullName>
    </submittedName>
</protein>
<dbReference type="EMBL" id="JAVRHK010000007">
    <property type="protein sequence ID" value="MDT0677146.1"/>
    <property type="molecule type" value="Genomic_DNA"/>
</dbReference>
<name>A0ABU3D6I5_9FLAO</name>
<evidence type="ECO:0000313" key="1">
    <source>
        <dbReference type="EMBL" id="MDT0677146.1"/>
    </source>
</evidence>